<feature type="region of interest" description="Disordered" evidence="1">
    <location>
        <begin position="312"/>
        <end position="388"/>
    </location>
</feature>
<protein>
    <submittedName>
        <fullName evidence="3">Uncharacterized protein</fullName>
    </submittedName>
</protein>
<dbReference type="AlphaFoldDB" id="A0AAF0EU89"/>
<feature type="compositionally biased region" description="Basic residues" evidence="1">
    <location>
        <begin position="377"/>
        <end position="388"/>
    </location>
</feature>
<dbReference type="Proteomes" id="UP001217754">
    <property type="component" value="Chromosome 1"/>
</dbReference>
<feature type="transmembrane region" description="Helical" evidence="2">
    <location>
        <begin position="102"/>
        <end position="121"/>
    </location>
</feature>
<sequence>MAEVASSDPIFASYILATAADLTEVLARTHIHSTFAPIAVLSLIHAVRISHGTRLLSGGTQSRLRLFQSLVLNLIVLFGGSTVVALLLGAPLPILISPLSVGFYSLVHAVLFFSGVGSALLRAHASPLALAMDLGLAAVDAVCRSEAIANYALTQVKQHTNPAVAHSLFAQLIVGALLSGGVPLLVGVFHLNSPTGLWSFGTPPWVFNPSLLLYPDLLGGAVVPLVFLCLTTSGAEASSSFAFLQAAPVRQATTSILSRFFAVHPSIVDKEKPLGHIHSLPYLSQREAKAVSALVLYMILALPIVLRHLASKAPAPPKPPKAKPGPKPKPKPEAKSLEAKSPEAKSPEAKSPEAKAESDKPEAISSATETPTASPAPRKRGRPRKNLP</sequence>
<feature type="transmembrane region" description="Helical" evidence="2">
    <location>
        <begin position="168"/>
        <end position="191"/>
    </location>
</feature>
<feature type="compositionally biased region" description="Basic and acidic residues" evidence="1">
    <location>
        <begin position="330"/>
        <end position="362"/>
    </location>
</feature>
<feature type="compositionally biased region" description="Basic residues" evidence="1">
    <location>
        <begin position="320"/>
        <end position="329"/>
    </location>
</feature>
<proteinExistence type="predicted"/>
<keyword evidence="2" id="KW-1133">Transmembrane helix</keyword>
<evidence type="ECO:0000256" key="1">
    <source>
        <dbReference type="SAM" id="MobiDB-lite"/>
    </source>
</evidence>
<name>A0AAF0EU89_9BASI</name>
<accession>A0AAF0EU89</accession>
<organism evidence="3 4">
    <name type="scientific">Malassezia japonica</name>
    <dbReference type="NCBI Taxonomy" id="223818"/>
    <lineage>
        <taxon>Eukaryota</taxon>
        <taxon>Fungi</taxon>
        <taxon>Dikarya</taxon>
        <taxon>Basidiomycota</taxon>
        <taxon>Ustilaginomycotina</taxon>
        <taxon>Malasseziomycetes</taxon>
        <taxon>Malasseziales</taxon>
        <taxon>Malasseziaceae</taxon>
        <taxon>Malassezia</taxon>
    </lineage>
</organism>
<evidence type="ECO:0000313" key="4">
    <source>
        <dbReference type="Proteomes" id="UP001217754"/>
    </source>
</evidence>
<dbReference type="EMBL" id="CP119958">
    <property type="protein sequence ID" value="WFD37233.1"/>
    <property type="molecule type" value="Genomic_DNA"/>
</dbReference>
<keyword evidence="2" id="KW-0812">Transmembrane</keyword>
<evidence type="ECO:0000256" key="2">
    <source>
        <dbReference type="SAM" id="Phobius"/>
    </source>
</evidence>
<keyword evidence="4" id="KW-1185">Reference proteome</keyword>
<dbReference type="GeneID" id="85223824"/>
<feature type="transmembrane region" description="Helical" evidence="2">
    <location>
        <begin position="211"/>
        <end position="230"/>
    </location>
</feature>
<reference evidence="3" key="1">
    <citation type="submission" date="2023-03" db="EMBL/GenBank/DDBJ databases">
        <title>Mating type loci evolution in Malassezia.</title>
        <authorList>
            <person name="Coelho M.A."/>
        </authorList>
    </citation>
    <scope>NUCLEOTIDE SEQUENCE</scope>
    <source>
        <strain evidence="3">CBS 9431</strain>
    </source>
</reference>
<gene>
    <name evidence="3" type="ORF">MJAP1_000175</name>
</gene>
<keyword evidence="2" id="KW-0472">Membrane</keyword>
<dbReference type="RefSeq" id="XP_060120130.1">
    <property type="nucleotide sequence ID" value="XM_060264147.1"/>
</dbReference>
<feature type="transmembrane region" description="Helical" evidence="2">
    <location>
        <begin position="70"/>
        <end position="96"/>
    </location>
</feature>
<evidence type="ECO:0000313" key="3">
    <source>
        <dbReference type="EMBL" id="WFD37233.1"/>
    </source>
</evidence>